<feature type="domain" description="F5/8 type C" evidence="7">
    <location>
        <begin position="703"/>
        <end position="816"/>
    </location>
</feature>
<dbReference type="PANTHER" id="PTHR38481">
    <property type="entry name" value="HYALURONATE LYASE"/>
    <property type="match status" value="1"/>
</dbReference>
<evidence type="ECO:0000256" key="4">
    <source>
        <dbReference type="ARBA" id="ARBA00023239"/>
    </source>
</evidence>
<feature type="domain" description="F5/8 type C" evidence="7">
    <location>
        <begin position="820"/>
        <end position="964"/>
    </location>
</feature>
<dbReference type="Pfam" id="PF00754">
    <property type="entry name" value="F5_F8_type_C"/>
    <property type="match status" value="2"/>
</dbReference>
<dbReference type="Gene3D" id="2.60.40.10">
    <property type="entry name" value="Immunoglobulins"/>
    <property type="match status" value="1"/>
</dbReference>
<evidence type="ECO:0000259" key="7">
    <source>
        <dbReference type="PROSITE" id="PS50022"/>
    </source>
</evidence>
<dbReference type="GO" id="GO:0005975">
    <property type="term" value="P:carbohydrate metabolic process"/>
    <property type="evidence" value="ECO:0007669"/>
    <property type="project" value="InterPro"/>
</dbReference>
<dbReference type="InterPro" id="IPR008979">
    <property type="entry name" value="Galactose-bd-like_sf"/>
</dbReference>
<dbReference type="GO" id="GO:0005576">
    <property type="term" value="C:extracellular region"/>
    <property type="evidence" value="ECO:0007669"/>
    <property type="project" value="InterPro"/>
</dbReference>
<dbReference type="Gene3D" id="2.60.220.10">
    <property type="entry name" value="Polysaccharide lyase family 8-like, C-terminal"/>
    <property type="match status" value="1"/>
</dbReference>
<proteinExistence type="inferred from homology"/>
<dbReference type="InterPro" id="IPR036573">
    <property type="entry name" value="CBM_sf_5/12"/>
</dbReference>
<dbReference type="GO" id="GO:0004553">
    <property type="term" value="F:hydrolase activity, hydrolyzing O-glycosyl compounds"/>
    <property type="evidence" value="ECO:0007669"/>
    <property type="project" value="InterPro"/>
</dbReference>
<dbReference type="InterPro" id="IPR011071">
    <property type="entry name" value="Lyase_8-like_C"/>
</dbReference>
<dbReference type="CDD" id="cd12215">
    <property type="entry name" value="ChiC_BD"/>
    <property type="match status" value="3"/>
</dbReference>
<dbReference type="InterPro" id="IPR013783">
    <property type="entry name" value="Ig-like_fold"/>
</dbReference>
<feature type="region of interest" description="Disordered" evidence="5">
    <location>
        <begin position="706"/>
        <end position="740"/>
    </location>
</feature>
<keyword evidence="2 6" id="KW-0732">Signal</keyword>
<dbReference type="SUPFAM" id="SSF49785">
    <property type="entry name" value="Galactose-binding domain-like"/>
    <property type="match status" value="3"/>
</dbReference>
<dbReference type="Pfam" id="PF02839">
    <property type="entry name" value="CBM_5_12"/>
    <property type="match status" value="2"/>
</dbReference>
<dbReference type="Pfam" id="PF02278">
    <property type="entry name" value="Lyase_8"/>
    <property type="match status" value="1"/>
</dbReference>
<dbReference type="PROSITE" id="PS50022">
    <property type="entry name" value="FA58C_3"/>
    <property type="match status" value="3"/>
</dbReference>
<dbReference type="EMBL" id="CP157390">
    <property type="protein sequence ID" value="XBM48946.1"/>
    <property type="molecule type" value="Genomic_DNA"/>
</dbReference>
<feature type="chain" id="PRO_5043616291" evidence="6">
    <location>
        <begin position="22"/>
        <end position="1505"/>
    </location>
</feature>
<evidence type="ECO:0000313" key="8">
    <source>
        <dbReference type="EMBL" id="XBM48946.1"/>
    </source>
</evidence>
<dbReference type="PANTHER" id="PTHR38481:SF1">
    <property type="entry name" value="HYALURONATE LYASE"/>
    <property type="match status" value="1"/>
</dbReference>
<protein>
    <submittedName>
        <fullName evidence="8">Polysaccharide lyase family 8 super-sandwich domain-containing protein</fullName>
    </submittedName>
</protein>
<dbReference type="Gene3D" id="2.10.10.20">
    <property type="entry name" value="Carbohydrate-binding module superfamily 5/12"/>
    <property type="match status" value="3"/>
</dbReference>
<dbReference type="SUPFAM" id="SSF51055">
    <property type="entry name" value="Carbohydrate binding domain"/>
    <property type="match status" value="3"/>
</dbReference>
<gene>
    <name evidence="8" type="ORF">AAME72_03570</name>
</gene>
<dbReference type="GO" id="GO:0016837">
    <property type="term" value="F:carbon-oxygen lyase activity, acting on polysaccharides"/>
    <property type="evidence" value="ECO:0007669"/>
    <property type="project" value="UniProtKB-ARBA"/>
</dbReference>
<evidence type="ECO:0000256" key="6">
    <source>
        <dbReference type="SAM" id="SignalP"/>
    </source>
</evidence>
<dbReference type="Pfam" id="PF16640">
    <property type="entry name" value="Big_3_5"/>
    <property type="match status" value="1"/>
</dbReference>
<organism evidence="8">
    <name type="scientific">Leifsonia sp. NPDC080035</name>
    <dbReference type="NCBI Taxonomy" id="3143936"/>
    <lineage>
        <taxon>Bacteria</taxon>
        <taxon>Bacillati</taxon>
        <taxon>Actinomycetota</taxon>
        <taxon>Actinomycetes</taxon>
        <taxon>Micrococcales</taxon>
        <taxon>Microbacteriaceae</taxon>
        <taxon>Leifsonia</taxon>
    </lineage>
</organism>
<dbReference type="Gene3D" id="1.50.10.100">
    <property type="entry name" value="Chondroitin AC/alginate lyase"/>
    <property type="match status" value="1"/>
</dbReference>
<dbReference type="InterPro" id="IPR003610">
    <property type="entry name" value="CBM5/12"/>
</dbReference>
<evidence type="ECO:0000256" key="2">
    <source>
        <dbReference type="ARBA" id="ARBA00022729"/>
    </source>
</evidence>
<dbReference type="SUPFAM" id="SSF74650">
    <property type="entry name" value="Galactose mutarotase-like"/>
    <property type="match status" value="1"/>
</dbReference>
<keyword evidence="3" id="KW-0378">Hydrolase</keyword>
<dbReference type="InterPro" id="IPR008929">
    <property type="entry name" value="Chondroitin_lyas"/>
</dbReference>
<dbReference type="Gene3D" id="1.20.1270.70">
    <property type="entry name" value="Designed single chain three-helix bundle"/>
    <property type="match status" value="1"/>
</dbReference>
<feature type="domain" description="F5/8 type C" evidence="7">
    <location>
        <begin position="968"/>
        <end position="1115"/>
    </location>
</feature>
<dbReference type="InterPro" id="IPR038970">
    <property type="entry name" value="Lyase_8"/>
</dbReference>
<dbReference type="RefSeq" id="WP_348788867.1">
    <property type="nucleotide sequence ID" value="NZ_CP157390.1"/>
</dbReference>
<dbReference type="Pfam" id="PF02884">
    <property type="entry name" value="Lyase_8_C"/>
    <property type="match status" value="1"/>
</dbReference>
<dbReference type="InterPro" id="IPR012970">
    <property type="entry name" value="Lyase_8_alpha_N"/>
</dbReference>
<dbReference type="InterPro" id="IPR014718">
    <property type="entry name" value="GH-type_carb-bd"/>
</dbReference>
<dbReference type="Gene3D" id="2.60.120.260">
    <property type="entry name" value="Galactose-binding domain-like"/>
    <property type="match status" value="3"/>
</dbReference>
<dbReference type="SUPFAM" id="SSF48230">
    <property type="entry name" value="Chondroitin AC/alginate lyase"/>
    <property type="match status" value="1"/>
</dbReference>
<name>A0AAU7GGH9_9MICO</name>
<dbReference type="SMART" id="SM00495">
    <property type="entry name" value="ChtBD3"/>
    <property type="match status" value="3"/>
</dbReference>
<dbReference type="InterPro" id="IPR004103">
    <property type="entry name" value="Lyase_8_C"/>
</dbReference>
<dbReference type="Pfam" id="PF08124">
    <property type="entry name" value="Lyase_8_N"/>
    <property type="match status" value="1"/>
</dbReference>
<dbReference type="Pfam" id="PF22633">
    <property type="entry name" value="F5_F8_type_C_2"/>
    <property type="match status" value="1"/>
</dbReference>
<dbReference type="Gene3D" id="2.70.98.10">
    <property type="match status" value="1"/>
</dbReference>
<dbReference type="InterPro" id="IPR000421">
    <property type="entry name" value="FA58C"/>
</dbReference>
<evidence type="ECO:0000256" key="5">
    <source>
        <dbReference type="SAM" id="MobiDB-lite"/>
    </source>
</evidence>
<dbReference type="GO" id="GO:0030246">
    <property type="term" value="F:carbohydrate binding"/>
    <property type="evidence" value="ECO:0007669"/>
    <property type="project" value="InterPro"/>
</dbReference>
<evidence type="ECO:0000256" key="1">
    <source>
        <dbReference type="ARBA" id="ARBA00006699"/>
    </source>
</evidence>
<comment type="similarity">
    <text evidence="1">Belongs to the polysaccharide lyase 8 family.</text>
</comment>
<sequence length="1505" mass="157902">MATVLVAALLGAAGISAPAQAADLETDVSTIVSRLQDYYLSQGDEVQIANGIYLAQTSNALDYVSSQNADGSWSDVNYQDTTSSANGKTWDAYKALYRMVAIAQAYRDTTAKGYQDPRLIDAEQRALVYWDRVNPGNTNWWETEIGESIAMGRISIFVGDALSPDAAALAITHNQGKLDPAGANGAWRTSDYLYKALATRNADQIRAGFATMVQTVAVDDSGTVQEAVQPDATFWAHGAQLYSEGYGMALFTMVAMWADSARGTSLAFTRDQLDTIAFYIVDGTRWLIRGEIEMLYLLYRPATTVDGVTSYAAVFLDPLERMARTDPLYATDYREMADNIRGTTAGNGAIGDRYFWRSEFSSHQRADYGIVTGLNSSRTVGSEYRSTIRKDVGNEIVWNRTGTTAIQVTNTEYTDLGPAFDWYHYPGTTVPYVKETTLGKDGRSANGGAFTGGVSDGTYGASVESLDRAGTQAQKSYYYFDDEMVALGAGIQSTSSAPIHTTVNQVAAKGNASIDGAAVAPGTDAKAVDDPSWAYNDKVGYVFPTDQAVTVSDKTQTGSYYGGEPQSHDAFTLYFDHGNAPKDAGYEYIVLPAKSAAQTKAYAADPAVKILRNDTAVQAVRHSGLKRTMATFYRAGSLDLGDGRTLTVSQPSIVMLDESSGTPVVSLSNPSQPGLLVDVNLTGGASASRGTFVLGSGANLGKTVTEPLAADDSDGSPYTASGSAAGNGPSRAGDADTTTSWRSAGAAPWLQQRLSAGSYVSGADIDWGADYASRFLVQTSADGVSWTDQKLVQNGTGGHQHVDFPATAASFVRILPLDGPGGGSYSVAEFAAVASVNLALGAPTSASDGTSPASATDGNATTRWIADRTGSPDASWLQVDLGKVQKIGAVRLFWEASYASQYKLQVSDDGSTWRDAYATPAAGSDGGTDLVALDASGRYVRMQTVKRALTSYGVSVWELEVFGDGAIAAAPTGGGRVNLAQGKPTTADSVYNNLSNIQATAATDGSKTTKWSSGRPTGTAPYTNQNWLRVDLGSVRPVSQAVVEWEAGNSTDYRIEGSVNGTDWMPLARVQNTGTADHRRDIADFPTAEVRYVRVIGSPATKYGLNIWEFELYGGYSLACTAPVNAERDSTATLGATITPADGADTFSAYSLDPAVAAVSASPQVGAGGALAVPLTTGAPGSTSIVLVHGAGDEFVRCPVTVAVDRSVLQALVEKASGLDSAQYTAASWSPLLPALEAAKAALKAADASQPAIDASAAALKRALDGLRATSTISAPDVAAAWGTAARVTVTVTSSLPVAGKVVLTEGDKDRGTAVLRDGVATFTLPVGLAAGVHTLTATYSGSETVAGAHTAVTVTVALPAAWVKTTTYKAGDIVSYQGSVYKAGWTTKAEQPGATNTGAWQQLAMTEDGATVWTPSRVFNGGDTVVYQGKTYRAAWYSRNDVPGGVTGPWQEMATTADGIALWTPSRIFNAGDRASYKGVVYTAKWYTRNQMPGAVGGPWAAAG</sequence>
<evidence type="ECO:0000256" key="3">
    <source>
        <dbReference type="ARBA" id="ARBA00022801"/>
    </source>
</evidence>
<dbReference type="InterPro" id="IPR003159">
    <property type="entry name" value="Lyase_8_central_dom"/>
</dbReference>
<reference evidence="8" key="1">
    <citation type="submission" date="2024-05" db="EMBL/GenBank/DDBJ databases">
        <title>The Natural Products Discovery Center: Release of the First 8490 Sequenced Strains for Exploring Actinobacteria Biosynthetic Diversity.</title>
        <authorList>
            <person name="Kalkreuter E."/>
            <person name="Kautsar S.A."/>
            <person name="Yang D."/>
            <person name="Bader C.D."/>
            <person name="Teijaro C.N."/>
            <person name="Fluegel L."/>
            <person name="Davis C.M."/>
            <person name="Simpson J.R."/>
            <person name="Lauterbach L."/>
            <person name="Steele A.D."/>
            <person name="Gui C."/>
            <person name="Meng S."/>
            <person name="Li G."/>
            <person name="Viehrig K."/>
            <person name="Ye F."/>
            <person name="Su P."/>
            <person name="Kiefer A.F."/>
            <person name="Nichols A."/>
            <person name="Cepeda A.J."/>
            <person name="Yan W."/>
            <person name="Fan B."/>
            <person name="Jiang Y."/>
            <person name="Adhikari A."/>
            <person name="Zheng C.-J."/>
            <person name="Schuster L."/>
            <person name="Cowan T.M."/>
            <person name="Smanski M.J."/>
            <person name="Chevrette M.G."/>
            <person name="de Carvalho L.P.S."/>
            <person name="Shen B."/>
        </authorList>
    </citation>
    <scope>NUCLEOTIDE SEQUENCE</scope>
    <source>
        <strain evidence="8">NPDC080035</strain>
    </source>
</reference>
<dbReference type="InterPro" id="IPR011013">
    <property type="entry name" value="Gal_mutarotase_sf_dom"/>
</dbReference>
<keyword evidence="4 8" id="KW-0456">Lyase</keyword>
<feature type="signal peptide" evidence="6">
    <location>
        <begin position="1"/>
        <end position="21"/>
    </location>
</feature>
<dbReference type="SUPFAM" id="SSF49863">
    <property type="entry name" value="Hyaluronate lyase-like, C-terminal domain"/>
    <property type="match status" value="1"/>
</dbReference>
<dbReference type="InterPro" id="IPR032109">
    <property type="entry name" value="Big_3_5"/>
</dbReference>
<accession>A0AAU7GGH9</accession>